<feature type="domain" description="Terpene synthase metal-binding" evidence="5">
    <location>
        <begin position="323"/>
        <end position="560"/>
    </location>
</feature>
<reference evidence="7" key="2">
    <citation type="journal article" date="2017" name="J. Anim. Genet.">
        <title>Multiple reference genome sequences of hot pepper reveal the massive evolution of plant disease resistance genes by retroduplication.</title>
        <authorList>
            <person name="Kim S."/>
            <person name="Park J."/>
            <person name="Yeom S.-I."/>
            <person name="Kim Y.-M."/>
            <person name="Seo E."/>
            <person name="Kim K.-T."/>
            <person name="Kim M.-S."/>
            <person name="Lee J.M."/>
            <person name="Cheong K."/>
            <person name="Shin H.-S."/>
            <person name="Kim S.-B."/>
            <person name="Han K."/>
            <person name="Lee J."/>
            <person name="Park M."/>
            <person name="Lee H.-A."/>
            <person name="Lee H.-Y."/>
            <person name="Lee Y."/>
            <person name="Oh S."/>
            <person name="Lee J.H."/>
            <person name="Choi E."/>
            <person name="Choi E."/>
            <person name="Lee S.E."/>
            <person name="Jeon J."/>
            <person name="Kim H."/>
            <person name="Choi G."/>
            <person name="Song H."/>
            <person name="Lee J."/>
            <person name="Lee S.-C."/>
            <person name="Kwon J.-K."/>
            <person name="Lee H.-Y."/>
            <person name="Koo N."/>
            <person name="Hong Y."/>
            <person name="Kim R.W."/>
            <person name="Kang W.-H."/>
            <person name="Huh J.H."/>
            <person name="Kang B.-C."/>
            <person name="Yang T.-J."/>
            <person name="Lee Y.-H."/>
            <person name="Bennetzen J.L."/>
            <person name="Choi D."/>
        </authorList>
    </citation>
    <scope>NUCLEOTIDE SEQUENCE [LARGE SCALE GENOMIC DNA]</scope>
    <source>
        <strain evidence="7">cv. PBC81</strain>
    </source>
</reference>
<dbReference type="AlphaFoldDB" id="A0A2G2VAI0"/>
<dbReference type="Pfam" id="PF03936">
    <property type="entry name" value="Terpene_synth_C"/>
    <property type="match status" value="1"/>
</dbReference>
<dbReference type="FunFam" id="1.10.600.10:FF:000007">
    <property type="entry name" value="Isoprene synthase, chloroplastic"/>
    <property type="match status" value="1"/>
</dbReference>
<evidence type="ECO:0000313" key="7">
    <source>
        <dbReference type="Proteomes" id="UP000224567"/>
    </source>
</evidence>
<reference evidence="6 7" key="1">
    <citation type="journal article" date="2017" name="Genome Biol.">
        <title>New reference genome sequences of hot pepper reveal the massive evolution of plant disease-resistance genes by retroduplication.</title>
        <authorList>
            <person name="Kim S."/>
            <person name="Park J."/>
            <person name="Yeom S.I."/>
            <person name="Kim Y.M."/>
            <person name="Seo E."/>
            <person name="Kim K.T."/>
            <person name="Kim M.S."/>
            <person name="Lee J.M."/>
            <person name="Cheong K."/>
            <person name="Shin H.S."/>
            <person name="Kim S.B."/>
            <person name="Han K."/>
            <person name="Lee J."/>
            <person name="Park M."/>
            <person name="Lee H.A."/>
            <person name="Lee H.Y."/>
            <person name="Lee Y."/>
            <person name="Oh S."/>
            <person name="Lee J.H."/>
            <person name="Choi E."/>
            <person name="Choi E."/>
            <person name="Lee S.E."/>
            <person name="Jeon J."/>
            <person name="Kim H."/>
            <person name="Choi G."/>
            <person name="Song H."/>
            <person name="Lee J."/>
            <person name="Lee S.C."/>
            <person name="Kwon J.K."/>
            <person name="Lee H.Y."/>
            <person name="Koo N."/>
            <person name="Hong Y."/>
            <person name="Kim R.W."/>
            <person name="Kang W.H."/>
            <person name="Huh J.H."/>
            <person name="Kang B.C."/>
            <person name="Yang T.J."/>
            <person name="Lee Y.H."/>
            <person name="Bennetzen J.L."/>
            <person name="Choi D."/>
        </authorList>
    </citation>
    <scope>NUCLEOTIDE SEQUENCE [LARGE SCALE GENOMIC DNA]</scope>
    <source>
        <strain evidence="7">cv. PBC81</strain>
    </source>
</reference>
<sequence>MVAILITNVRMLIPMAISRKSPPKLSCLFSPSSLACLSTNTRGDIKVEPPLLNRESPTNLSLNPIRRSGNYKPPIWDDQFIQSLHNPYVGDKYVKRFNELKKEMKKNFMLIMVEGSQELDKLELIDNLQRLGVSYHFKDEIMQILKSIHDQSSSAAATRDSLYHTSLKFRLLRQHGFHISQDILNDFKDEQGNFKQSLCEDTKGLLQLYEASFLSTDTETPNLLDSANTFAMSHLKNYLQNRSTNSNGDHQDNPTVERIVRHALELPLHRMMLRVESRWYLNIYDKIPNANPLLLELAKLDFNIVQSTHQEDLRNLSRWWKSTCLAGKFPFSRDRIVEAFLWVDGMLHEPQKNQNSRTMLTKALAVLVVIDDIYDVYGTLDELELFTHAVERMEIKAMDELPDYMKVCYLALLNVITEIGYEILKEQEINVMPYLKKSWIDMCKAYLQEARWYHSGYKPSLKEYMDNGWVSIAVPVMLVHAFVFVTNPITKEALEWISKYPDILRWDSTIIRFTDDLGTSSYELERGDVPKSIQCYMNEKGVSEEEARKHVNVLLKETWKLFNAAQLDNSLSHETFLGCAINAARASHTIYQHGDGHGIQNSDIKNRISQLYFEPIVISVP</sequence>
<protein>
    <submittedName>
        <fullName evidence="6">(-)-camphene/tricyclene synthase, chloroplastic</fullName>
    </submittedName>
</protein>
<dbReference type="CDD" id="cd00684">
    <property type="entry name" value="Terpene_cyclase_plant_C1"/>
    <property type="match status" value="1"/>
</dbReference>
<dbReference type="GO" id="GO:0016102">
    <property type="term" value="P:diterpenoid biosynthetic process"/>
    <property type="evidence" value="ECO:0007669"/>
    <property type="project" value="InterPro"/>
</dbReference>
<dbReference type="Gene3D" id="1.10.600.10">
    <property type="entry name" value="Farnesyl Diphosphate Synthase"/>
    <property type="match status" value="1"/>
</dbReference>
<dbReference type="Gene3D" id="1.50.10.130">
    <property type="entry name" value="Terpene synthase, N-terminal domain"/>
    <property type="match status" value="1"/>
</dbReference>
<dbReference type="InterPro" id="IPR050148">
    <property type="entry name" value="Terpene_synthase-like"/>
</dbReference>
<proteinExistence type="predicted"/>
<dbReference type="STRING" id="33114.A0A2G2VAI0"/>
<dbReference type="Proteomes" id="UP000224567">
    <property type="component" value="Unassembled WGS sequence"/>
</dbReference>
<dbReference type="OrthoDB" id="1936865at2759"/>
<accession>A0A2G2VAI0</accession>
<comment type="pathway">
    <text evidence="2">Secondary metabolite biosynthesis; terpenoid biosynthesis.</text>
</comment>
<evidence type="ECO:0000256" key="1">
    <source>
        <dbReference type="ARBA" id="ARBA00001946"/>
    </source>
</evidence>
<dbReference type="EMBL" id="MLFT02000060">
    <property type="protein sequence ID" value="PHT29984.1"/>
    <property type="molecule type" value="Genomic_DNA"/>
</dbReference>
<dbReference type="Pfam" id="PF01397">
    <property type="entry name" value="Terpene_synth"/>
    <property type="match status" value="1"/>
</dbReference>
<evidence type="ECO:0000259" key="5">
    <source>
        <dbReference type="Pfam" id="PF03936"/>
    </source>
</evidence>
<feature type="domain" description="Terpene synthase N-terminal" evidence="4">
    <location>
        <begin position="75"/>
        <end position="264"/>
    </location>
</feature>
<evidence type="ECO:0000256" key="2">
    <source>
        <dbReference type="ARBA" id="ARBA00004721"/>
    </source>
</evidence>
<dbReference type="SUPFAM" id="SSF48576">
    <property type="entry name" value="Terpenoid synthases"/>
    <property type="match status" value="1"/>
</dbReference>
<dbReference type="SFLD" id="SFLDS00005">
    <property type="entry name" value="Isoprenoid_Synthase_Type_I"/>
    <property type="match status" value="1"/>
</dbReference>
<dbReference type="SUPFAM" id="SSF48239">
    <property type="entry name" value="Terpenoid cyclases/Protein prenyltransferases"/>
    <property type="match status" value="1"/>
</dbReference>
<evidence type="ECO:0000256" key="3">
    <source>
        <dbReference type="ARBA" id="ARBA00022723"/>
    </source>
</evidence>
<gene>
    <name evidence="6" type="ORF">CQW23_30373</name>
</gene>
<dbReference type="InterPro" id="IPR008949">
    <property type="entry name" value="Isoprenoid_synthase_dom_sf"/>
</dbReference>
<comment type="caution">
    <text evidence="6">The sequence shown here is derived from an EMBL/GenBank/DDBJ whole genome shotgun (WGS) entry which is preliminary data.</text>
</comment>
<dbReference type="InterPro" id="IPR036965">
    <property type="entry name" value="Terpene_synth_N_sf"/>
</dbReference>
<organism evidence="6 7">
    <name type="scientific">Capsicum baccatum</name>
    <name type="common">Peruvian pepper</name>
    <dbReference type="NCBI Taxonomy" id="33114"/>
    <lineage>
        <taxon>Eukaryota</taxon>
        <taxon>Viridiplantae</taxon>
        <taxon>Streptophyta</taxon>
        <taxon>Embryophyta</taxon>
        <taxon>Tracheophyta</taxon>
        <taxon>Spermatophyta</taxon>
        <taxon>Magnoliopsida</taxon>
        <taxon>eudicotyledons</taxon>
        <taxon>Gunneridae</taxon>
        <taxon>Pentapetalae</taxon>
        <taxon>asterids</taxon>
        <taxon>lamiids</taxon>
        <taxon>Solanales</taxon>
        <taxon>Solanaceae</taxon>
        <taxon>Solanoideae</taxon>
        <taxon>Capsiceae</taxon>
        <taxon>Capsicum</taxon>
    </lineage>
</organism>
<evidence type="ECO:0000259" key="4">
    <source>
        <dbReference type="Pfam" id="PF01397"/>
    </source>
</evidence>
<dbReference type="InterPro" id="IPR008930">
    <property type="entry name" value="Terpenoid_cyclase/PrenylTrfase"/>
</dbReference>
<evidence type="ECO:0000313" key="6">
    <source>
        <dbReference type="EMBL" id="PHT29984.1"/>
    </source>
</evidence>
<dbReference type="GO" id="GO:0000287">
    <property type="term" value="F:magnesium ion binding"/>
    <property type="evidence" value="ECO:0007669"/>
    <property type="project" value="InterPro"/>
</dbReference>
<dbReference type="InterPro" id="IPR005630">
    <property type="entry name" value="Terpene_synthase_metal-bd"/>
</dbReference>
<name>A0A2G2VAI0_CAPBA</name>
<comment type="cofactor">
    <cofactor evidence="1">
        <name>Mg(2+)</name>
        <dbReference type="ChEBI" id="CHEBI:18420"/>
    </cofactor>
</comment>
<dbReference type="PANTHER" id="PTHR31225">
    <property type="entry name" value="OS04G0344100 PROTEIN-RELATED"/>
    <property type="match status" value="1"/>
</dbReference>
<dbReference type="InterPro" id="IPR001906">
    <property type="entry name" value="Terpene_synth_N"/>
</dbReference>
<dbReference type="PANTHER" id="PTHR31225:SF201">
    <property type="entry name" value="(-)-CAMPHENE_TRICYCLENE SYNTHASE, CHLOROPLASTIC"/>
    <property type="match status" value="1"/>
</dbReference>
<dbReference type="InterPro" id="IPR044814">
    <property type="entry name" value="Terpene_cyclase_plant_C1"/>
</dbReference>
<dbReference type="FunFam" id="1.50.10.130:FF:000001">
    <property type="entry name" value="Isoprene synthase, chloroplastic"/>
    <property type="match status" value="1"/>
</dbReference>
<keyword evidence="7" id="KW-1185">Reference proteome</keyword>
<dbReference type="InterPro" id="IPR034741">
    <property type="entry name" value="Terpene_cyclase-like_1_C"/>
</dbReference>
<dbReference type="UniPathway" id="UPA00213"/>
<dbReference type="SFLD" id="SFLDG01019">
    <property type="entry name" value="Terpene_Cyclase_Like_1_C_Termi"/>
    <property type="match status" value="1"/>
</dbReference>
<dbReference type="GO" id="GO:0010333">
    <property type="term" value="F:terpene synthase activity"/>
    <property type="evidence" value="ECO:0007669"/>
    <property type="project" value="InterPro"/>
</dbReference>
<keyword evidence="3" id="KW-0479">Metal-binding</keyword>